<dbReference type="EMBL" id="PQGI02000001">
    <property type="protein sequence ID" value="MEX3185349.1"/>
    <property type="molecule type" value="Genomic_DNA"/>
</dbReference>
<feature type="transmembrane region" description="Helical" evidence="3">
    <location>
        <begin position="423"/>
        <end position="448"/>
    </location>
</feature>
<dbReference type="Proteomes" id="UP000237365">
    <property type="component" value="Unassembled WGS sequence"/>
</dbReference>
<evidence type="ECO:0000259" key="4">
    <source>
        <dbReference type="Pfam" id="PF06597"/>
    </source>
</evidence>
<sequence length="549" mass="60208">MSNKSNVMQSGLSQPISLQLERLNESVRQTIRESSLYSCASHVYPSEEALKEARNFASTGGISLASAVTTNGWDSVSICRVSALNQRIALEKTYPDSIDTVNAPFALKAKFKAWSITTGGDGRNVKVRVPLGFGTYKGMNGKSYQVDGMSADVYVKLSYFPAPRPVLAQDGDYDLQVNTQLTDPDDPIAAVISLKDPNKVLPDMDKMLLRGLLEQWLNEPENLEQFDTLFSTVVINNMGNDSDEFKWLRATSMSYAYTDSGSEENSIFGVLAMTNERDATGLPNQMPALRLERDDNASFLISREIFVKYQLLPALPYIFEDTSADNYVLDASGTTIIGKNIKLEGIKVGAITYYPVVENFDINFDETYVRTECKVRTDISPGIVAYTHIVTKQTFELAVNSKGEQVMVYAMVGDPYVQNTTDIAVWVVVTEAIIALIGVVVTGVTGYLATKLTALIVGIVVAVVVATISIIIHVIIEKVITDGVTENVPPIAPMVKVAANQVKWPFCEPDAFVLTDILYSGALIFSGSLKLLDKFCIRDRRLTLAALDA</sequence>
<comment type="caution">
    <text evidence="6">The sequence shown here is derived from an EMBL/GenBank/DDBJ whole genome shotgun (WGS) entry which is preliminary data.</text>
</comment>
<reference evidence="5 7" key="3">
    <citation type="submission" date="2024-07" db="EMBL/GenBank/DDBJ databases">
        <authorList>
            <person name="Raymann K."/>
        </authorList>
    </citation>
    <scope>NUCLEOTIDE SEQUENCE [LARGE SCALE GENOMIC DNA]</scope>
    <source>
        <strain evidence="5 7">KZ19</strain>
    </source>
</reference>
<evidence type="ECO:0000313" key="5">
    <source>
        <dbReference type="EMBL" id="MEX3185349.1"/>
    </source>
</evidence>
<keyword evidence="3" id="KW-0472">Membrane</keyword>
<gene>
    <name evidence="5" type="ORF">C3R40_001790</name>
    <name evidence="6" type="ORF">C3R40_09240</name>
</gene>
<comment type="similarity">
    <text evidence="2">Belongs to the TULIP P47 family.</text>
</comment>
<feature type="domain" description="Protein OrfX2/OrfX3/P47" evidence="4">
    <location>
        <begin position="70"/>
        <end position="527"/>
    </location>
</feature>
<name>A0AAP8PVU2_SERMA</name>
<keyword evidence="3" id="KW-0812">Transmembrane</keyword>
<dbReference type="RefSeq" id="WP_103681904.1">
    <property type="nucleotide sequence ID" value="NZ_JBQPLU010000018.1"/>
</dbReference>
<dbReference type="EMBL" id="PQGI01000007">
    <property type="protein sequence ID" value="POP16985.1"/>
    <property type="molecule type" value="Genomic_DNA"/>
</dbReference>
<reference evidence="5 7" key="2">
    <citation type="submission" date="2024-07" db="EMBL/GenBank/DDBJ databases">
        <title>Making a pathogen? Evaluating the impact of protist predation on the evolution of virulence in Serratia marcescens.</title>
        <authorList>
            <person name="Hopkins H."/>
            <person name="Lopezguerra C."/>
            <person name="Lau M.-J."/>
        </authorList>
    </citation>
    <scope>NUCLEOTIDE SEQUENCE [LARGE SCALE GENOMIC DNA]</scope>
    <source>
        <strain evidence="5 7">KZ19</strain>
    </source>
</reference>
<keyword evidence="1" id="KW-0843">Virulence</keyword>
<proteinExistence type="inferred from homology"/>
<keyword evidence="3" id="KW-1133">Transmembrane helix</keyword>
<reference evidence="6" key="1">
    <citation type="submission" date="2018-01" db="EMBL/GenBank/DDBJ databases">
        <title>The opportunistic pathogen Serratia marcescens is an overlooked threat to honeybees.</title>
        <authorList>
            <person name="Raymann K."/>
            <person name="Shaffer Z."/>
            <person name="Coon K."/>
            <person name="Salisbury S."/>
            <person name="Moran N.A."/>
        </authorList>
    </citation>
    <scope>NUCLEOTIDE SEQUENCE [LARGE SCALE GENOMIC DNA]</scope>
    <source>
        <strain evidence="6">KZ19</strain>
    </source>
</reference>
<evidence type="ECO:0000256" key="3">
    <source>
        <dbReference type="SAM" id="Phobius"/>
    </source>
</evidence>
<organism evidence="6">
    <name type="scientific">Serratia marcescens</name>
    <dbReference type="NCBI Taxonomy" id="615"/>
    <lineage>
        <taxon>Bacteria</taxon>
        <taxon>Pseudomonadati</taxon>
        <taxon>Pseudomonadota</taxon>
        <taxon>Gammaproteobacteria</taxon>
        <taxon>Enterobacterales</taxon>
        <taxon>Yersiniaceae</taxon>
        <taxon>Serratia</taxon>
    </lineage>
</organism>
<evidence type="ECO:0000256" key="1">
    <source>
        <dbReference type="ARBA" id="ARBA00023026"/>
    </source>
</evidence>
<dbReference type="InterPro" id="IPR010567">
    <property type="entry name" value="OrfX2/OrfX3/P47"/>
</dbReference>
<accession>A0AAP8PVU2</accession>
<evidence type="ECO:0000313" key="7">
    <source>
        <dbReference type="Proteomes" id="UP000237365"/>
    </source>
</evidence>
<feature type="transmembrane region" description="Helical" evidence="3">
    <location>
        <begin position="455"/>
        <end position="476"/>
    </location>
</feature>
<feature type="transmembrane region" description="Helical" evidence="3">
    <location>
        <begin position="511"/>
        <end position="532"/>
    </location>
</feature>
<dbReference type="AlphaFoldDB" id="A0AAP8PVU2"/>
<evidence type="ECO:0000256" key="2">
    <source>
        <dbReference type="ARBA" id="ARBA00035010"/>
    </source>
</evidence>
<protein>
    <submittedName>
        <fullName evidence="5">TULIP family P47-like protein</fullName>
    </submittedName>
</protein>
<dbReference type="Pfam" id="PF06597">
    <property type="entry name" value="Clostridium_P47"/>
    <property type="match status" value="1"/>
</dbReference>
<evidence type="ECO:0000313" key="6">
    <source>
        <dbReference type="EMBL" id="POP16985.1"/>
    </source>
</evidence>